<evidence type="ECO:0000256" key="2">
    <source>
        <dbReference type="PIRSR" id="PIRSR029792-1"/>
    </source>
</evidence>
<dbReference type="SUPFAM" id="SSF54506">
    <property type="entry name" value="Diaminopimelate epimerase-like"/>
    <property type="match status" value="1"/>
</dbReference>
<accession>W3WNL1</accession>
<evidence type="ECO:0000256" key="1">
    <source>
        <dbReference type="ARBA" id="ARBA00007529"/>
    </source>
</evidence>
<dbReference type="Proteomes" id="UP000030651">
    <property type="component" value="Unassembled WGS sequence"/>
</dbReference>
<dbReference type="OMA" id="MEHEEYP"/>
<reference evidence="4" key="1">
    <citation type="journal article" date="2015" name="BMC Genomics">
        <title>Genomic and transcriptomic analysis of the endophytic fungus Pestalotiopsis fici reveals its lifestyle and high potential for synthesis of natural products.</title>
        <authorList>
            <person name="Wang X."/>
            <person name="Zhang X."/>
            <person name="Liu L."/>
            <person name="Xiang M."/>
            <person name="Wang W."/>
            <person name="Sun X."/>
            <person name="Che Y."/>
            <person name="Guo L."/>
            <person name="Liu G."/>
            <person name="Guo L."/>
            <person name="Wang C."/>
            <person name="Yin W.B."/>
            <person name="Stadler M."/>
            <person name="Zhang X."/>
            <person name="Liu X."/>
        </authorList>
    </citation>
    <scope>NUCLEOTIDE SEQUENCE [LARGE SCALE GENOMIC DNA]</scope>
    <source>
        <strain evidence="4">W106-1 / CGMCC3.15140</strain>
    </source>
</reference>
<dbReference type="GeneID" id="19278214"/>
<evidence type="ECO:0008006" key="5">
    <source>
        <dbReference type="Google" id="ProtNLM"/>
    </source>
</evidence>
<gene>
    <name evidence="3" type="ORF">PFICI_13201</name>
</gene>
<feature type="active site" description="Proton donor" evidence="2">
    <location>
        <position position="258"/>
    </location>
</feature>
<dbReference type="GO" id="GO:0047580">
    <property type="term" value="F:4-hydroxyproline epimerase activity"/>
    <property type="evidence" value="ECO:0007669"/>
    <property type="project" value="TreeGrafter"/>
</dbReference>
<keyword evidence="4" id="KW-1185">Reference proteome</keyword>
<dbReference type="InterPro" id="IPR008794">
    <property type="entry name" value="Pro_racemase_fam"/>
</dbReference>
<dbReference type="PANTHER" id="PTHR33442:SF5">
    <property type="entry name" value="BIFUNCTIONAL TRANS-3-HYDROXY-L-PROLINE DEHYDRATASE_2-EPIMERASE"/>
    <property type="match status" value="1"/>
</dbReference>
<evidence type="ECO:0000313" key="4">
    <source>
        <dbReference type="Proteomes" id="UP000030651"/>
    </source>
</evidence>
<dbReference type="HOGENOM" id="CLU_036729_2_0_1"/>
<dbReference type="SFLD" id="SFLDS00028">
    <property type="entry name" value="Proline_Racemase"/>
    <property type="match status" value="1"/>
</dbReference>
<dbReference type="OrthoDB" id="6409228at2759"/>
<dbReference type="Gene3D" id="3.10.310.10">
    <property type="entry name" value="Diaminopimelate Epimerase, Chain A, domain 1"/>
    <property type="match status" value="2"/>
</dbReference>
<evidence type="ECO:0000313" key="3">
    <source>
        <dbReference type="EMBL" id="ETS74717.1"/>
    </source>
</evidence>
<dbReference type="PANTHER" id="PTHR33442">
    <property type="entry name" value="TRANS-3-HYDROXY-L-PROLINE DEHYDRATASE"/>
    <property type="match status" value="1"/>
</dbReference>
<proteinExistence type="inferred from homology"/>
<organism evidence="3 4">
    <name type="scientific">Pestalotiopsis fici (strain W106-1 / CGMCC3.15140)</name>
    <dbReference type="NCBI Taxonomy" id="1229662"/>
    <lineage>
        <taxon>Eukaryota</taxon>
        <taxon>Fungi</taxon>
        <taxon>Dikarya</taxon>
        <taxon>Ascomycota</taxon>
        <taxon>Pezizomycotina</taxon>
        <taxon>Sordariomycetes</taxon>
        <taxon>Xylariomycetidae</taxon>
        <taxon>Amphisphaeriales</taxon>
        <taxon>Sporocadaceae</taxon>
        <taxon>Pestalotiopsis</taxon>
    </lineage>
</organism>
<sequence length="344" mass="37014">MAIGRTFNVVGIHCAGEVCDVVTGGVLDVPGRTMFEKMNYFWQKSDHLRNLLLNEPRGSSAMCCNVILPKCNPKADAGFIIMEHEEYPAMSGANTIATSTVLLETGMVPMQEPTTKMILDAPAGLVTITADCEAGKVKAVEFENVPAFVYGLDLDIQVPGFDSPVKVDIAWGGMWYALADATSPGLSLQPANGRELVDIGERIKRAVQAQTNPVHPDNPAIHGVTVLEFTEPLIINEAGKVATNTVVVSPGRLDRSPCGTGTCARLAVLHKRGQLGVGESFMHRSIIGTNFRGTVKSETKIGEYDAIVPAVKGTAWITAFKQVILHPTDPFPEGFRVGDKWLLS</sequence>
<dbReference type="eggNOG" id="ENOG502QRPF">
    <property type="taxonomic scope" value="Eukaryota"/>
</dbReference>
<protein>
    <recommendedName>
        <fullName evidence="5">Proline racemase</fullName>
    </recommendedName>
</protein>
<name>W3WNL1_PESFW</name>
<feature type="active site" description="Proton acceptor" evidence="2">
    <location>
        <position position="91"/>
    </location>
</feature>
<dbReference type="RefSeq" id="XP_007839973.1">
    <property type="nucleotide sequence ID" value="XM_007841782.1"/>
</dbReference>
<dbReference type="InParanoid" id="W3WNL1"/>
<dbReference type="PIRSF" id="PIRSF029792">
    <property type="entry name" value="Pro_racemase"/>
    <property type="match status" value="1"/>
</dbReference>
<dbReference type="AlphaFoldDB" id="W3WNL1"/>
<dbReference type="FunFam" id="3.10.310.10:FF:000005">
    <property type="entry name" value="Proline racemase"/>
    <property type="match status" value="1"/>
</dbReference>
<dbReference type="EMBL" id="KI912119">
    <property type="protein sequence ID" value="ETS74717.1"/>
    <property type="molecule type" value="Genomic_DNA"/>
</dbReference>
<dbReference type="Pfam" id="PF05544">
    <property type="entry name" value="Pro_racemase"/>
    <property type="match status" value="1"/>
</dbReference>
<comment type="similarity">
    <text evidence="1">Belongs to the proline racemase family.</text>
</comment>
<dbReference type="KEGG" id="pfy:PFICI_13201"/>